<protein>
    <submittedName>
        <fullName evidence="2">Ig-like domain-containing protein</fullName>
    </submittedName>
</protein>
<dbReference type="InterPro" id="IPR036179">
    <property type="entry name" value="Ig-like_dom_sf"/>
</dbReference>
<keyword evidence="3" id="KW-1185">Reference proteome</keyword>
<evidence type="ECO:0000313" key="2">
    <source>
        <dbReference type="EMBL" id="GIY32447.1"/>
    </source>
</evidence>
<dbReference type="SUPFAM" id="SSF48726">
    <property type="entry name" value="Immunoglobulin"/>
    <property type="match status" value="1"/>
</dbReference>
<accession>A0AAV4SJN9</accession>
<dbReference type="Proteomes" id="UP001054837">
    <property type="component" value="Unassembled WGS sequence"/>
</dbReference>
<name>A0AAV4SJN9_9ARAC</name>
<dbReference type="Pfam" id="PF00047">
    <property type="entry name" value="ig"/>
    <property type="match status" value="1"/>
</dbReference>
<comment type="caution">
    <text evidence="2">The sequence shown here is derived from an EMBL/GenBank/DDBJ whole genome shotgun (WGS) entry which is preliminary data.</text>
</comment>
<reference evidence="2 3" key="1">
    <citation type="submission" date="2021-06" db="EMBL/GenBank/DDBJ databases">
        <title>Caerostris darwini draft genome.</title>
        <authorList>
            <person name="Kono N."/>
            <person name="Arakawa K."/>
        </authorList>
    </citation>
    <scope>NUCLEOTIDE SEQUENCE [LARGE SCALE GENOMIC DNA]</scope>
</reference>
<sequence length="121" mass="13657">MFDKSWMQAVGTTGNYAVLRGSRVKMTCIPKESKGRLERESGLAYTWTDTDDREIVDSRFTKFEGGELEVVNAHVSDSGIYRCTAKLPSLGPSPKPKSTYSHKLVGRNSTLPLWQEFLTFY</sequence>
<dbReference type="PROSITE" id="PS50835">
    <property type="entry name" value="IG_LIKE"/>
    <property type="match status" value="1"/>
</dbReference>
<organism evidence="2 3">
    <name type="scientific">Caerostris darwini</name>
    <dbReference type="NCBI Taxonomy" id="1538125"/>
    <lineage>
        <taxon>Eukaryota</taxon>
        <taxon>Metazoa</taxon>
        <taxon>Ecdysozoa</taxon>
        <taxon>Arthropoda</taxon>
        <taxon>Chelicerata</taxon>
        <taxon>Arachnida</taxon>
        <taxon>Araneae</taxon>
        <taxon>Araneomorphae</taxon>
        <taxon>Entelegynae</taxon>
        <taxon>Araneoidea</taxon>
        <taxon>Araneidae</taxon>
        <taxon>Caerostris</taxon>
    </lineage>
</organism>
<dbReference type="InterPro" id="IPR007110">
    <property type="entry name" value="Ig-like_dom"/>
</dbReference>
<dbReference type="SMART" id="SM00409">
    <property type="entry name" value="IG"/>
    <property type="match status" value="1"/>
</dbReference>
<dbReference type="InterPro" id="IPR013151">
    <property type="entry name" value="Immunoglobulin_dom"/>
</dbReference>
<feature type="domain" description="Ig-like" evidence="1">
    <location>
        <begin position="21"/>
        <end position="101"/>
    </location>
</feature>
<proteinExistence type="predicted"/>
<dbReference type="EMBL" id="BPLQ01007802">
    <property type="protein sequence ID" value="GIY32447.1"/>
    <property type="molecule type" value="Genomic_DNA"/>
</dbReference>
<dbReference type="InterPro" id="IPR003599">
    <property type="entry name" value="Ig_sub"/>
</dbReference>
<evidence type="ECO:0000313" key="3">
    <source>
        <dbReference type="Proteomes" id="UP001054837"/>
    </source>
</evidence>
<dbReference type="AlphaFoldDB" id="A0AAV4SJN9"/>
<gene>
    <name evidence="2" type="primary">AVEN_149192_1</name>
    <name evidence="2" type="ORF">CDAR_431051</name>
</gene>
<dbReference type="InterPro" id="IPR013783">
    <property type="entry name" value="Ig-like_fold"/>
</dbReference>
<evidence type="ECO:0000259" key="1">
    <source>
        <dbReference type="PROSITE" id="PS50835"/>
    </source>
</evidence>
<dbReference type="Gene3D" id="2.60.40.10">
    <property type="entry name" value="Immunoglobulins"/>
    <property type="match status" value="1"/>
</dbReference>